<evidence type="ECO:0000313" key="4">
    <source>
        <dbReference type="EMBL" id="PNY24157.1"/>
    </source>
</evidence>
<dbReference type="EMBL" id="NRSZ01000961">
    <property type="protein sequence ID" value="PNY24157.1"/>
    <property type="molecule type" value="Genomic_DNA"/>
</dbReference>
<proteinExistence type="predicted"/>
<dbReference type="STRING" id="45235.A0A2K3Q9D2"/>
<keyword evidence="3" id="KW-1133">Transmembrane helix</keyword>
<evidence type="ECO:0000256" key="2">
    <source>
        <dbReference type="SAM" id="MobiDB-lite"/>
    </source>
</evidence>
<dbReference type="PROSITE" id="PS51257">
    <property type="entry name" value="PROKAR_LIPOPROTEIN"/>
    <property type="match status" value="1"/>
</dbReference>
<keyword evidence="5" id="KW-1185">Reference proteome</keyword>
<feature type="coiled-coil region" evidence="1">
    <location>
        <begin position="187"/>
        <end position="214"/>
    </location>
</feature>
<reference evidence="4 5" key="1">
    <citation type="submission" date="2017-08" db="EMBL/GenBank/DDBJ databases">
        <title>Harnessing the power of phylogenomics to disentangle the directionality and signatures of interkingdom host jumping in the parasitic fungal genus Tolypocladium.</title>
        <authorList>
            <person name="Quandt C.A."/>
            <person name="Patterson W."/>
            <person name="Spatafora J.W."/>
        </authorList>
    </citation>
    <scope>NUCLEOTIDE SEQUENCE [LARGE SCALE GENOMIC DNA]</scope>
    <source>
        <strain evidence="4 5">CBS 113982</strain>
    </source>
</reference>
<sequence>MARSDSSETVTDVSGREPGCLGTIVMAACPGGRKGESCLSDRIQQLDEPDAQQRPRTAVSVPFTTSGPGLGVETNQVVVGWQVNDPENPYHWPMLNPIQEELRHLPHVNAHFHGLPQLPHRRLRNLRHLLLPLPPRRRPPLATSRMFATLGISGACALLGGLGAGMCLTPFIFTWKGSSIRSRSRFCLALKERREAIQRKVEEDRQKIERAARREKVQDMA</sequence>
<protein>
    <submittedName>
        <fullName evidence="4">Polyamine transporter 3</fullName>
    </submittedName>
</protein>
<keyword evidence="3" id="KW-0812">Transmembrane</keyword>
<organism evidence="4 5">
    <name type="scientific">Tolypocladium capitatum</name>
    <dbReference type="NCBI Taxonomy" id="45235"/>
    <lineage>
        <taxon>Eukaryota</taxon>
        <taxon>Fungi</taxon>
        <taxon>Dikarya</taxon>
        <taxon>Ascomycota</taxon>
        <taxon>Pezizomycotina</taxon>
        <taxon>Sordariomycetes</taxon>
        <taxon>Hypocreomycetidae</taxon>
        <taxon>Hypocreales</taxon>
        <taxon>Ophiocordycipitaceae</taxon>
        <taxon>Tolypocladium</taxon>
    </lineage>
</organism>
<dbReference type="OrthoDB" id="10584561at2759"/>
<dbReference type="Proteomes" id="UP000236621">
    <property type="component" value="Unassembled WGS sequence"/>
</dbReference>
<keyword evidence="3" id="KW-0472">Membrane</keyword>
<dbReference type="AlphaFoldDB" id="A0A2K3Q9D2"/>
<name>A0A2K3Q9D2_9HYPO</name>
<gene>
    <name evidence="4" type="ORF">TCAP_05907</name>
</gene>
<feature type="transmembrane region" description="Helical" evidence="3">
    <location>
        <begin position="146"/>
        <end position="175"/>
    </location>
</feature>
<keyword evidence="1" id="KW-0175">Coiled coil</keyword>
<comment type="caution">
    <text evidence="4">The sequence shown here is derived from an EMBL/GenBank/DDBJ whole genome shotgun (WGS) entry which is preliminary data.</text>
</comment>
<feature type="region of interest" description="Disordered" evidence="2">
    <location>
        <begin position="47"/>
        <end position="66"/>
    </location>
</feature>
<evidence type="ECO:0000256" key="1">
    <source>
        <dbReference type="SAM" id="Coils"/>
    </source>
</evidence>
<accession>A0A2K3Q9D2</accession>
<evidence type="ECO:0000313" key="5">
    <source>
        <dbReference type="Proteomes" id="UP000236621"/>
    </source>
</evidence>
<evidence type="ECO:0000256" key="3">
    <source>
        <dbReference type="SAM" id="Phobius"/>
    </source>
</evidence>